<sequence length="528" mass="59933">MESPQTISASATSYLTLANGFWLIIGWGLASFLYQIVYYRFFHPLKNYPGPFWGTVTRLWYTYQSYNQSELVVYENLFKETKAPVIRISPTTLLVKSALALPIIYHRNAVKSRFYSNGGFPAEPVISIRDHQAHSYRRRLIGPPYSYSKIIKAEPLVDKIVSAWLTKMNELFVETRRPVNMASWATYFAFDTISEVGFGQALGFVENGEDVGGLIQGVHDGIEIFGVMAHLYPFVEWVTSGPLGRFFTATPDMKNGMGQLMRWRDKIINARITEIEEGKRRDRVDILQSFLEARTPEGTPMSRDELEAEVLVVLIAGADTTGTTFSSIVTDILSSSGDHQRMVAEIDAGFAAGNLSHPIPTAAEVSKHCPFYVACIKEALRLTPSSPVLFPREVMAHQPPLVIDGKVIPVGTEISCSSYFANRDKEIYGEDAERFRPERWLEDEERAKLFEKYNFTWGYGSRVCLGKDLAYMELMKGPLMFFRNFDFKLCKPSKETPGPPKRVTVGGLFHWQNIWLDLQKRKVWDVSE</sequence>
<dbReference type="GO" id="GO:0020037">
    <property type="term" value="F:heme binding"/>
    <property type="evidence" value="ECO:0007669"/>
    <property type="project" value="InterPro"/>
</dbReference>
<name>A0A9P5M602_9HELO</name>
<evidence type="ECO:0000256" key="1">
    <source>
        <dbReference type="ARBA" id="ARBA00001971"/>
    </source>
</evidence>
<keyword evidence="6" id="KW-0503">Monooxygenase</keyword>
<evidence type="ECO:0000313" key="9">
    <source>
        <dbReference type="Proteomes" id="UP000710849"/>
    </source>
</evidence>
<keyword evidence="4" id="KW-0843">Virulence</keyword>
<dbReference type="InterPro" id="IPR036396">
    <property type="entry name" value="Cyt_P450_sf"/>
</dbReference>
<keyword evidence="3 5" id="KW-0408">Iron</keyword>
<dbReference type="PROSITE" id="PS00086">
    <property type="entry name" value="CYTOCHROME_P450"/>
    <property type="match status" value="1"/>
</dbReference>
<dbReference type="GO" id="GO:0005506">
    <property type="term" value="F:iron ion binding"/>
    <property type="evidence" value="ECO:0007669"/>
    <property type="project" value="InterPro"/>
</dbReference>
<reference evidence="8 9" key="1">
    <citation type="journal article" date="2020" name="Genome Biol. Evol.">
        <title>Comparative genomics of Sclerotiniaceae.</title>
        <authorList>
            <person name="Valero Jimenez C.A."/>
            <person name="Steentjes M."/>
            <person name="Scholten O.E."/>
            <person name="Van Kan J.A.L."/>
        </authorList>
    </citation>
    <scope>NUCLEOTIDE SEQUENCE [LARGE SCALE GENOMIC DNA]</scope>
    <source>
        <strain evidence="8 9">MUCL 94</strain>
    </source>
</reference>
<dbReference type="AlphaFoldDB" id="A0A9P5M602"/>
<dbReference type="Gene3D" id="1.10.630.10">
    <property type="entry name" value="Cytochrome P450"/>
    <property type="match status" value="1"/>
</dbReference>
<dbReference type="InterPro" id="IPR050121">
    <property type="entry name" value="Cytochrome_P450_monoxygenase"/>
</dbReference>
<accession>A0A9P5M602</accession>
<proteinExistence type="inferred from homology"/>
<feature type="binding site" description="axial binding residue" evidence="5">
    <location>
        <position position="464"/>
    </location>
    <ligand>
        <name>heme</name>
        <dbReference type="ChEBI" id="CHEBI:30413"/>
    </ligand>
    <ligandPart>
        <name>Fe</name>
        <dbReference type="ChEBI" id="CHEBI:18248"/>
    </ligandPart>
</feature>
<protein>
    <recommendedName>
        <fullName evidence="10">Cytochrome P450</fullName>
    </recommendedName>
</protein>
<evidence type="ECO:0000256" key="2">
    <source>
        <dbReference type="ARBA" id="ARBA00022723"/>
    </source>
</evidence>
<keyword evidence="7" id="KW-1133">Transmembrane helix</keyword>
<evidence type="ECO:0000256" key="6">
    <source>
        <dbReference type="RuleBase" id="RU000461"/>
    </source>
</evidence>
<keyword evidence="7" id="KW-0472">Membrane</keyword>
<keyword evidence="5 6" id="KW-0349">Heme</keyword>
<comment type="caution">
    <text evidence="8">The sequence shown here is derived from an EMBL/GenBank/DDBJ whole genome shotgun (WGS) entry which is preliminary data.</text>
</comment>
<dbReference type="InterPro" id="IPR002401">
    <property type="entry name" value="Cyt_P450_E_grp-I"/>
</dbReference>
<dbReference type="SUPFAM" id="SSF48264">
    <property type="entry name" value="Cytochrome P450"/>
    <property type="match status" value="1"/>
</dbReference>
<evidence type="ECO:0000256" key="3">
    <source>
        <dbReference type="ARBA" id="ARBA00023004"/>
    </source>
</evidence>
<dbReference type="GO" id="GO:0016705">
    <property type="term" value="F:oxidoreductase activity, acting on paired donors, with incorporation or reduction of molecular oxygen"/>
    <property type="evidence" value="ECO:0007669"/>
    <property type="project" value="InterPro"/>
</dbReference>
<dbReference type="PANTHER" id="PTHR24305:SF85">
    <property type="entry name" value="P450, PUTATIVE (EUROFUNG)-RELATED"/>
    <property type="match status" value="1"/>
</dbReference>
<dbReference type="Proteomes" id="UP000710849">
    <property type="component" value="Unassembled WGS sequence"/>
</dbReference>
<dbReference type="PRINTS" id="PR00463">
    <property type="entry name" value="EP450I"/>
</dbReference>
<dbReference type="PRINTS" id="PR00385">
    <property type="entry name" value="P450"/>
</dbReference>
<evidence type="ECO:0000256" key="5">
    <source>
        <dbReference type="PIRSR" id="PIRSR602401-1"/>
    </source>
</evidence>
<keyword evidence="2 5" id="KW-0479">Metal-binding</keyword>
<organism evidence="8 9">
    <name type="scientific">Botrytis byssoidea</name>
    <dbReference type="NCBI Taxonomy" id="139641"/>
    <lineage>
        <taxon>Eukaryota</taxon>
        <taxon>Fungi</taxon>
        <taxon>Dikarya</taxon>
        <taxon>Ascomycota</taxon>
        <taxon>Pezizomycotina</taxon>
        <taxon>Leotiomycetes</taxon>
        <taxon>Helotiales</taxon>
        <taxon>Sclerotiniaceae</taxon>
        <taxon>Botrytis</taxon>
    </lineage>
</organism>
<evidence type="ECO:0000313" key="8">
    <source>
        <dbReference type="EMBL" id="KAF7945653.1"/>
    </source>
</evidence>
<dbReference type="InterPro" id="IPR001128">
    <property type="entry name" value="Cyt_P450"/>
</dbReference>
<dbReference type="Pfam" id="PF00067">
    <property type="entry name" value="p450"/>
    <property type="match status" value="1"/>
</dbReference>
<dbReference type="PANTHER" id="PTHR24305">
    <property type="entry name" value="CYTOCHROME P450"/>
    <property type="match status" value="1"/>
</dbReference>
<gene>
    <name evidence="8" type="ORF">EAE97_004691</name>
</gene>
<evidence type="ECO:0000256" key="4">
    <source>
        <dbReference type="ARBA" id="ARBA00023026"/>
    </source>
</evidence>
<dbReference type="RefSeq" id="XP_038733560.1">
    <property type="nucleotide sequence ID" value="XM_038875203.1"/>
</dbReference>
<evidence type="ECO:0008006" key="10">
    <source>
        <dbReference type="Google" id="ProtNLM"/>
    </source>
</evidence>
<dbReference type="EMBL" id="RCSW01000008">
    <property type="protein sequence ID" value="KAF7945653.1"/>
    <property type="molecule type" value="Genomic_DNA"/>
</dbReference>
<keyword evidence="6" id="KW-0560">Oxidoreductase</keyword>
<dbReference type="InterPro" id="IPR017972">
    <property type="entry name" value="Cyt_P450_CS"/>
</dbReference>
<comment type="cofactor">
    <cofactor evidence="1 5">
        <name>heme</name>
        <dbReference type="ChEBI" id="CHEBI:30413"/>
    </cofactor>
</comment>
<evidence type="ECO:0000256" key="7">
    <source>
        <dbReference type="SAM" id="Phobius"/>
    </source>
</evidence>
<keyword evidence="7" id="KW-0812">Transmembrane</keyword>
<keyword evidence="9" id="KW-1185">Reference proteome</keyword>
<feature type="transmembrane region" description="Helical" evidence="7">
    <location>
        <begin position="20"/>
        <end position="39"/>
    </location>
</feature>
<comment type="similarity">
    <text evidence="6">Belongs to the cytochrome P450 family.</text>
</comment>
<dbReference type="GeneID" id="62148280"/>
<dbReference type="GO" id="GO:0004497">
    <property type="term" value="F:monooxygenase activity"/>
    <property type="evidence" value="ECO:0007669"/>
    <property type="project" value="UniProtKB-KW"/>
</dbReference>